<evidence type="ECO:0000313" key="3">
    <source>
        <dbReference type="Proteomes" id="UP000251960"/>
    </source>
</evidence>
<dbReference type="EMBL" id="NCVQ01000008">
    <property type="protein sequence ID" value="PWZ15816.1"/>
    <property type="molecule type" value="Genomic_DNA"/>
</dbReference>
<proteinExistence type="predicted"/>
<evidence type="ECO:0000313" key="2">
    <source>
        <dbReference type="EMBL" id="PWZ15816.1"/>
    </source>
</evidence>
<comment type="caution">
    <text evidence="2">The sequence shown here is derived from an EMBL/GenBank/DDBJ whole genome shotgun (WGS) entry which is preliminary data.</text>
</comment>
<dbReference type="AlphaFoldDB" id="A0A3L6E4J7"/>
<protein>
    <submittedName>
        <fullName evidence="2">Uncharacterized protein</fullName>
    </submittedName>
</protein>
<name>A0A3L6E4J7_MAIZE</name>
<organism evidence="2 3">
    <name type="scientific">Zea mays</name>
    <name type="common">Maize</name>
    <dbReference type="NCBI Taxonomy" id="4577"/>
    <lineage>
        <taxon>Eukaryota</taxon>
        <taxon>Viridiplantae</taxon>
        <taxon>Streptophyta</taxon>
        <taxon>Embryophyta</taxon>
        <taxon>Tracheophyta</taxon>
        <taxon>Spermatophyta</taxon>
        <taxon>Magnoliopsida</taxon>
        <taxon>Liliopsida</taxon>
        <taxon>Poales</taxon>
        <taxon>Poaceae</taxon>
        <taxon>PACMAD clade</taxon>
        <taxon>Panicoideae</taxon>
        <taxon>Andropogonodae</taxon>
        <taxon>Andropogoneae</taxon>
        <taxon>Tripsacinae</taxon>
        <taxon>Zea</taxon>
    </lineage>
</organism>
<gene>
    <name evidence="2" type="ORF">Zm00014a_038282</name>
</gene>
<sequence>MLLSLSCPSHGARLARRAPKHPLTPARASSPWRAHPSSARSHGRRVQPRAPVFFSAPQSMAPG</sequence>
<feature type="region of interest" description="Disordered" evidence="1">
    <location>
        <begin position="1"/>
        <end position="63"/>
    </location>
</feature>
<accession>A0A3L6E4J7</accession>
<evidence type="ECO:0000256" key="1">
    <source>
        <dbReference type="SAM" id="MobiDB-lite"/>
    </source>
</evidence>
<dbReference type="Proteomes" id="UP000251960">
    <property type="component" value="Chromosome 7"/>
</dbReference>
<reference evidence="2 3" key="1">
    <citation type="journal article" date="2018" name="Nat. Genet.">
        <title>Extensive intraspecific gene order and gene structural variations between Mo17 and other maize genomes.</title>
        <authorList>
            <person name="Sun S."/>
            <person name="Zhou Y."/>
            <person name="Chen J."/>
            <person name="Shi J."/>
            <person name="Zhao H."/>
            <person name="Zhao H."/>
            <person name="Song W."/>
            <person name="Zhang M."/>
            <person name="Cui Y."/>
            <person name="Dong X."/>
            <person name="Liu H."/>
            <person name="Ma X."/>
            <person name="Jiao Y."/>
            <person name="Wang B."/>
            <person name="Wei X."/>
            <person name="Stein J.C."/>
            <person name="Glaubitz J.C."/>
            <person name="Lu F."/>
            <person name="Yu G."/>
            <person name="Liang C."/>
            <person name="Fengler K."/>
            <person name="Li B."/>
            <person name="Rafalski A."/>
            <person name="Schnable P.S."/>
            <person name="Ware D.H."/>
            <person name="Buckler E.S."/>
            <person name="Lai J."/>
        </authorList>
    </citation>
    <scope>NUCLEOTIDE SEQUENCE [LARGE SCALE GENOMIC DNA]</scope>
    <source>
        <strain evidence="3">cv. Missouri 17</strain>
        <tissue evidence="2">Seedling</tissue>
    </source>
</reference>